<evidence type="ECO:0000313" key="3">
    <source>
        <dbReference type="Proteomes" id="UP000187429"/>
    </source>
</evidence>
<feature type="compositionally biased region" description="Basic residues" evidence="1">
    <location>
        <begin position="286"/>
        <end position="299"/>
    </location>
</feature>
<sequence>MISNSRALDLMISILNENDISVVEKKVVWLSTPQLLELYPGYSEEEKSSDGFNRYCAGPCIAINATGESSVFNATLCLSSAEFLRDVLTHIPTFNSSIELSPQDFYLFTSEPESSKHELSYIFQNSLVNLSSSPSISDCYFLSSNIEISTLILISEAENCLFENDFNSQILSNGFDILSTNSTKITASNAVILEKFVKNKIEYGSSNKFTGKYAIIYCISGFSSKSKLDTLINPIKFGFTSAHFPQSFNTLLVEKNKVDIIFCLPGEPASNSDILSTFEENEVKKENKKKKKKSSKKKKNNETLDKNDDSVHELIGI</sequence>
<reference evidence="3" key="1">
    <citation type="submission" date="2017-01" db="EMBL/GenBank/DDBJ databases">
        <authorList>
            <person name="Wang Y."/>
            <person name="White M."/>
            <person name="Kvist S."/>
            <person name="Moncalvo J.-M."/>
        </authorList>
    </citation>
    <scope>NUCLEOTIDE SEQUENCE [LARGE SCALE GENOMIC DNA]</scope>
    <source>
        <strain evidence="3">ID-206-W2</strain>
    </source>
</reference>
<dbReference type="AlphaFoldDB" id="A0A1R1Y0N0"/>
<organism evidence="2 3">
    <name type="scientific">Smittium culicis</name>
    <dbReference type="NCBI Taxonomy" id="133412"/>
    <lineage>
        <taxon>Eukaryota</taxon>
        <taxon>Fungi</taxon>
        <taxon>Fungi incertae sedis</taxon>
        <taxon>Zoopagomycota</taxon>
        <taxon>Kickxellomycotina</taxon>
        <taxon>Harpellomycetes</taxon>
        <taxon>Harpellales</taxon>
        <taxon>Legeriomycetaceae</taxon>
        <taxon>Smittium</taxon>
    </lineage>
</organism>
<accession>A0A1R1Y0N0</accession>
<name>A0A1R1Y0N0_9FUNG</name>
<feature type="region of interest" description="Disordered" evidence="1">
    <location>
        <begin position="281"/>
        <end position="317"/>
    </location>
</feature>
<gene>
    <name evidence="2" type="ORF">AYI69_g6187</name>
</gene>
<protein>
    <submittedName>
        <fullName evidence="2">Uncharacterized protein</fullName>
    </submittedName>
</protein>
<proteinExistence type="predicted"/>
<evidence type="ECO:0000256" key="1">
    <source>
        <dbReference type="SAM" id="MobiDB-lite"/>
    </source>
</evidence>
<dbReference type="Proteomes" id="UP000187429">
    <property type="component" value="Unassembled WGS sequence"/>
</dbReference>
<keyword evidence="3" id="KW-1185">Reference proteome</keyword>
<dbReference type="OrthoDB" id="2162449at2759"/>
<comment type="caution">
    <text evidence="2">The sequence shown here is derived from an EMBL/GenBank/DDBJ whole genome shotgun (WGS) entry which is preliminary data.</text>
</comment>
<dbReference type="EMBL" id="LSSM01002742">
    <property type="protein sequence ID" value="OMJ20501.1"/>
    <property type="molecule type" value="Genomic_DNA"/>
</dbReference>
<feature type="compositionally biased region" description="Basic and acidic residues" evidence="1">
    <location>
        <begin position="300"/>
        <end position="317"/>
    </location>
</feature>
<evidence type="ECO:0000313" key="2">
    <source>
        <dbReference type="EMBL" id="OMJ20501.1"/>
    </source>
</evidence>